<dbReference type="EMBL" id="CAJOBJ010089739">
    <property type="protein sequence ID" value="CAF4536801.1"/>
    <property type="molecule type" value="Genomic_DNA"/>
</dbReference>
<comment type="caution">
    <text evidence="2">The sequence shown here is derived from an EMBL/GenBank/DDBJ whole genome shotgun (WGS) entry which is preliminary data.</text>
</comment>
<evidence type="ECO:0000313" key="3">
    <source>
        <dbReference type="Proteomes" id="UP000681720"/>
    </source>
</evidence>
<evidence type="ECO:0000256" key="1">
    <source>
        <dbReference type="SAM" id="MobiDB-lite"/>
    </source>
</evidence>
<gene>
    <name evidence="2" type="ORF">GIL414_LOCUS36248</name>
</gene>
<proteinExistence type="predicted"/>
<organism evidence="2 3">
    <name type="scientific">Rotaria magnacalcarata</name>
    <dbReference type="NCBI Taxonomy" id="392030"/>
    <lineage>
        <taxon>Eukaryota</taxon>
        <taxon>Metazoa</taxon>
        <taxon>Spiralia</taxon>
        <taxon>Gnathifera</taxon>
        <taxon>Rotifera</taxon>
        <taxon>Eurotatoria</taxon>
        <taxon>Bdelloidea</taxon>
        <taxon>Philodinida</taxon>
        <taxon>Philodinidae</taxon>
        <taxon>Rotaria</taxon>
    </lineage>
</organism>
<dbReference type="Proteomes" id="UP000681720">
    <property type="component" value="Unassembled WGS sequence"/>
</dbReference>
<sequence length="260" mass="29505">MNLNTTEPVTTTSNNEQQDYQATTLNSDNLTRYFYLPIFPPATSMIKLGANDDLLLANVPKFFLQIDVDVFYMKTCRFRDAEPCPSIKGLFCNDESPKARYSMVSCGTTNCPCCHSIENSSSHRFVNGYTTYLNCPATCTTSNIVFVMTCLCGQYEFIDSTSGTLADALTHHRLACNQMMHSFVTGTPVYEEIMTRMERCRKKVARLLTGISFPPAERHFSSAQIQKQRLFFDRLLLSLVDQLPYVETDLYKMKIIAVCK</sequence>
<evidence type="ECO:0000313" key="2">
    <source>
        <dbReference type="EMBL" id="CAF4536801.1"/>
    </source>
</evidence>
<dbReference type="AlphaFoldDB" id="A0A8S2Y5M3"/>
<accession>A0A8S2Y5M3</accession>
<feature type="region of interest" description="Disordered" evidence="1">
    <location>
        <begin position="1"/>
        <end position="22"/>
    </location>
</feature>
<name>A0A8S2Y5M3_9BILA</name>
<reference evidence="2" key="1">
    <citation type="submission" date="2021-02" db="EMBL/GenBank/DDBJ databases">
        <authorList>
            <person name="Nowell W R."/>
        </authorList>
    </citation>
    <scope>NUCLEOTIDE SEQUENCE</scope>
</reference>
<protein>
    <submittedName>
        <fullName evidence="2">Uncharacterized protein</fullName>
    </submittedName>
</protein>